<dbReference type="SUPFAM" id="SSF56784">
    <property type="entry name" value="HAD-like"/>
    <property type="match status" value="1"/>
</dbReference>
<keyword evidence="6" id="KW-0547">Nucleotide-binding</keyword>
<dbReference type="PRINTS" id="PR00120">
    <property type="entry name" value="HATPASE"/>
</dbReference>
<evidence type="ECO:0000256" key="9">
    <source>
        <dbReference type="ARBA" id="ARBA00022989"/>
    </source>
</evidence>
<feature type="transmembrane region" description="Helical" evidence="11">
    <location>
        <begin position="835"/>
        <end position="857"/>
    </location>
</feature>
<name>A0AAE3XI69_9BACT</name>
<dbReference type="InterPro" id="IPR050510">
    <property type="entry name" value="Cation_transp_ATPase_P-type"/>
</dbReference>
<dbReference type="InterPro" id="IPR008250">
    <property type="entry name" value="ATPase_P-typ_transduc_dom_A_sf"/>
</dbReference>
<feature type="transmembrane region" description="Helical" evidence="11">
    <location>
        <begin position="805"/>
        <end position="823"/>
    </location>
</feature>
<dbReference type="Pfam" id="PF00689">
    <property type="entry name" value="Cation_ATPase_C"/>
    <property type="match status" value="1"/>
</dbReference>
<dbReference type="SUPFAM" id="SSF81653">
    <property type="entry name" value="Calcium ATPase, transduction domain A"/>
    <property type="match status" value="1"/>
</dbReference>
<dbReference type="Gene3D" id="2.70.150.10">
    <property type="entry name" value="Calcium-transporting ATPase, cytoplasmic transduction domain A"/>
    <property type="match status" value="1"/>
</dbReference>
<feature type="transmembrane region" description="Helical" evidence="11">
    <location>
        <begin position="92"/>
        <end position="108"/>
    </location>
</feature>
<dbReference type="AlphaFoldDB" id="A0AAE3XI69"/>
<dbReference type="GO" id="GO:0005886">
    <property type="term" value="C:plasma membrane"/>
    <property type="evidence" value="ECO:0007669"/>
    <property type="project" value="UniProtKB-SubCell"/>
</dbReference>
<dbReference type="SUPFAM" id="SSF81665">
    <property type="entry name" value="Calcium ATPase, transmembrane domain M"/>
    <property type="match status" value="1"/>
</dbReference>
<dbReference type="FunFam" id="3.40.50.1000:FF:000028">
    <property type="entry name" value="Calcium-transporting P-type ATPase, putative"/>
    <property type="match status" value="1"/>
</dbReference>
<feature type="transmembrane region" description="Helical" evidence="11">
    <location>
        <begin position="255"/>
        <end position="276"/>
    </location>
</feature>
<evidence type="ECO:0000256" key="11">
    <source>
        <dbReference type="SAM" id="Phobius"/>
    </source>
</evidence>
<evidence type="ECO:0000256" key="5">
    <source>
        <dbReference type="ARBA" id="ARBA00022723"/>
    </source>
</evidence>
<evidence type="ECO:0000256" key="1">
    <source>
        <dbReference type="ARBA" id="ARBA00004651"/>
    </source>
</evidence>
<accession>A0AAE3XI69</accession>
<evidence type="ECO:0000256" key="3">
    <source>
        <dbReference type="ARBA" id="ARBA00022475"/>
    </source>
</evidence>
<evidence type="ECO:0000256" key="10">
    <source>
        <dbReference type="ARBA" id="ARBA00023136"/>
    </source>
</evidence>
<evidence type="ECO:0000256" key="7">
    <source>
        <dbReference type="ARBA" id="ARBA00022840"/>
    </source>
</evidence>
<feature type="transmembrane region" description="Helical" evidence="11">
    <location>
        <begin position="282"/>
        <end position="310"/>
    </location>
</feature>
<dbReference type="InterPro" id="IPR059000">
    <property type="entry name" value="ATPase_P-type_domA"/>
</dbReference>
<dbReference type="Gene3D" id="1.20.1110.10">
    <property type="entry name" value="Calcium-transporting ATPase, transmembrane domain"/>
    <property type="match status" value="1"/>
</dbReference>
<dbReference type="PROSITE" id="PS00154">
    <property type="entry name" value="ATPASE_E1_E2"/>
    <property type="match status" value="1"/>
</dbReference>
<feature type="transmembrane region" description="Helical" evidence="11">
    <location>
        <begin position="729"/>
        <end position="750"/>
    </location>
</feature>
<dbReference type="InterPro" id="IPR023298">
    <property type="entry name" value="ATPase_P-typ_TM_dom_sf"/>
</dbReference>
<dbReference type="GO" id="GO:0036376">
    <property type="term" value="P:sodium ion export across plasma membrane"/>
    <property type="evidence" value="ECO:0007669"/>
    <property type="project" value="TreeGrafter"/>
</dbReference>
<comment type="subcellular location">
    <subcellularLocation>
        <location evidence="1">Cell membrane</location>
        <topology evidence="1">Multi-pass membrane protein</topology>
    </subcellularLocation>
</comment>
<evidence type="ECO:0000256" key="2">
    <source>
        <dbReference type="ARBA" id="ARBA00005675"/>
    </source>
</evidence>
<evidence type="ECO:0000256" key="6">
    <source>
        <dbReference type="ARBA" id="ARBA00022741"/>
    </source>
</evidence>
<dbReference type="Gene3D" id="3.40.50.1000">
    <property type="entry name" value="HAD superfamily/HAD-like"/>
    <property type="match status" value="1"/>
</dbReference>
<keyword evidence="3" id="KW-1003">Cell membrane</keyword>
<dbReference type="GO" id="GO:0046872">
    <property type="term" value="F:metal ion binding"/>
    <property type="evidence" value="ECO:0007669"/>
    <property type="project" value="UniProtKB-KW"/>
</dbReference>
<keyword evidence="5" id="KW-0479">Metal-binding</keyword>
<dbReference type="FunFam" id="2.70.150.10:FF:000016">
    <property type="entry name" value="Calcium-transporting P-type ATPase putative"/>
    <property type="match status" value="1"/>
</dbReference>
<dbReference type="GO" id="GO:0016887">
    <property type="term" value="F:ATP hydrolysis activity"/>
    <property type="evidence" value="ECO:0007669"/>
    <property type="project" value="InterPro"/>
</dbReference>
<protein>
    <submittedName>
        <fullName evidence="13">Ca2+-transporting ATPase</fullName>
    </submittedName>
</protein>
<dbReference type="SMART" id="SM00831">
    <property type="entry name" value="Cation_ATPase_N"/>
    <property type="match status" value="1"/>
</dbReference>
<dbReference type="InterPro" id="IPR006068">
    <property type="entry name" value="ATPase_P-typ_cation-transptr_C"/>
</dbReference>
<dbReference type="Gene3D" id="3.40.1110.10">
    <property type="entry name" value="Calcium-transporting ATPase, cytoplasmic domain N"/>
    <property type="match status" value="1"/>
</dbReference>
<gene>
    <name evidence="13" type="ORF">HNQ88_001137</name>
</gene>
<dbReference type="PANTHER" id="PTHR43294">
    <property type="entry name" value="SODIUM/POTASSIUM-TRANSPORTING ATPASE SUBUNIT ALPHA"/>
    <property type="match status" value="1"/>
</dbReference>
<dbReference type="Pfam" id="PF13246">
    <property type="entry name" value="Cation_ATPase"/>
    <property type="match status" value="1"/>
</dbReference>
<dbReference type="SFLD" id="SFLDG00002">
    <property type="entry name" value="C1.7:_P-type_atpase_like"/>
    <property type="match status" value="1"/>
</dbReference>
<reference evidence="13" key="1">
    <citation type="submission" date="2023-07" db="EMBL/GenBank/DDBJ databases">
        <title>Genomic Encyclopedia of Type Strains, Phase IV (KMG-IV): sequencing the most valuable type-strain genomes for metagenomic binning, comparative biology and taxonomic classification.</title>
        <authorList>
            <person name="Goeker M."/>
        </authorList>
    </citation>
    <scope>NUCLEOTIDE SEQUENCE</scope>
    <source>
        <strain evidence="13">DSM 26174</strain>
    </source>
</reference>
<dbReference type="GO" id="GO:0005391">
    <property type="term" value="F:P-type sodium:potassium-exchanging transporter activity"/>
    <property type="evidence" value="ECO:0007669"/>
    <property type="project" value="TreeGrafter"/>
</dbReference>
<evidence type="ECO:0000256" key="8">
    <source>
        <dbReference type="ARBA" id="ARBA00022967"/>
    </source>
</evidence>
<dbReference type="InterPro" id="IPR004014">
    <property type="entry name" value="ATPase_P-typ_cation-transptr_N"/>
</dbReference>
<dbReference type="NCBIfam" id="TIGR01494">
    <property type="entry name" value="ATPase_P-type"/>
    <property type="match status" value="3"/>
</dbReference>
<dbReference type="InterPro" id="IPR023214">
    <property type="entry name" value="HAD_sf"/>
</dbReference>
<proteinExistence type="inferred from homology"/>
<evidence type="ECO:0000313" key="13">
    <source>
        <dbReference type="EMBL" id="MDR6238161.1"/>
    </source>
</evidence>
<feature type="transmembrane region" description="Helical" evidence="11">
    <location>
        <begin position="877"/>
        <end position="897"/>
    </location>
</feature>
<dbReference type="GO" id="GO:0006883">
    <property type="term" value="P:intracellular sodium ion homeostasis"/>
    <property type="evidence" value="ECO:0007669"/>
    <property type="project" value="TreeGrafter"/>
</dbReference>
<dbReference type="SFLD" id="SFLDS00003">
    <property type="entry name" value="Haloacid_Dehalogenase"/>
    <property type="match status" value="1"/>
</dbReference>
<dbReference type="RefSeq" id="WP_309937626.1">
    <property type="nucleotide sequence ID" value="NZ_AP025305.1"/>
</dbReference>
<evidence type="ECO:0000259" key="12">
    <source>
        <dbReference type="SMART" id="SM00831"/>
    </source>
</evidence>
<feature type="transmembrane region" description="Helical" evidence="11">
    <location>
        <begin position="60"/>
        <end position="86"/>
    </location>
</feature>
<dbReference type="FunFam" id="3.40.50.1000:FF:000001">
    <property type="entry name" value="Phospholipid-transporting ATPase IC"/>
    <property type="match status" value="1"/>
</dbReference>
<evidence type="ECO:0000256" key="4">
    <source>
        <dbReference type="ARBA" id="ARBA00022692"/>
    </source>
</evidence>
<evidence type="ECO:0000313" key="14">
    <source>
        <dbReference type="Proteomes" id="UP001185092"/>
    </source>
</evidence>
<feature type="transmembrane region" description="Helical" evidence="11">
    <location>
        <begin position="701"/>
        <end position="723"/>
    </location>
</feature>
<dbReference type="PRINTS" id="PR00119">
    <property type="entry name" value="CATATPASE"/>
</dbReference>
<dbReference type="GO" id="GO:0030007">
    <property type="term" value="P:intracellular potassium ion homeostasis"/>
    <property type="evidence" value="ECO:0007669"/>
    <property type="project" value="TreeGrafter"/>
</dbReference>
<dbReference type="EMBL" id="JAVDQD010000001">
    <property type="protein sequence ID" value="MDR6238161.1"/>
    <property type="molecule type" value="Genomic_DNA"/>
</dbReference>
<sequence length="903" mass="99530">MEKTKLNNHPHQTAWHNISAKEAIKLNDSDASQGLSQDSVKERQAKFGLNVLKQKKQQSLFITFLLQFHQPMIYILLGACVVTLFLQEWVEAAVIFGVVILNAIVGFIQEAKALNAMNALSKTLESESTVIREGIKQSIQSSQLVPGDIVELKSGDKVPADLRLTHVKNLQVNESSLTGESLPVEKNYDALDEDTALADRINMAYSGTLVTFGLGHGLVISTGENTEIGKIQQMIDNADILATPLTKKIKHFSHMVLWVILGLAAVTFIIGMFKGYDFEQMFLSTVALAVGMIPEGLPAVVTITLAIGVGRMAKQNAIIRKLPAVETLGSTTVICSDKTGTLTQNEMTVKNIFTHSQSYEVDGNGYSPEGKITNGGQETDGSQDNHLNEILMCGLLCNDSVLLKNETDDWAVEGDPTEGALLVSARKGLKDNKEIISKHERLDAIPFESDYQYMATLHRFDQEKNVAFIKGSSESLLPKCLKMTLPEEDVNKVLEKIEEYARLGMRVLVFTKKEFSAQTQEINHSDLDNLTFLGLQAMIDPPRPEAIEAVGICQKADVQVKMITGDHLTTAAAIADQLGIQNLQSPSQKPKAINGKDLEKVSPEEFDKTVAETSVFARVTPEQKLSLVKTLQKQGEIAAMTGDGVNDAPALRQADIGIAMGKGGTEVTKEASDIVLTDDKFSTIAKAVEEGRGVFDNLLKFIIWVIPTNLGEGLVIMLTILIGSQLPVLPIQILWINMTTAIFLGLTLAFERKEPSIMDRSPRRPDMPLIERKYIFRTIMVSLFILVGAFGMFEMKQLAGYSEEQARTIAVNIFVFVEMAYLFNCRSLKLSMFKLGAFSNGWLLVGVLAMAGLQVLLTHSPTMNFLFKTAPIELIDWAQIILYSALVYVVVEIEKLIRRMISK</sequence>
<dbReference type="CDD" id="cd02080">
    <property type="entry name" value="P-type_ATPase_cation"/>
    <property type="match status" value="1"/>
</dbReference>
<dbReference type="GO" id="GO:1990573">
    <property type="term" value="P:potassium ion import across plasma membrane"/>
    <property type="evidence" value="ECO:0007669"/>
    <property type="project" value="TreeGrafter"/>
</dbReference>
<dbReference type="GO" id="GO:1902600">
    <property type="term" value="P:proton transmembrane transport"/>
    <property type="evidence" value="ECO:0007669"/>
    <property type="project" value="TreeGrafter"/>
</dbReference>
<dbReference type="InterPro" id="IPR044492">
    <property type="entry name" value="P_typ_ATPase_HD_dom"/>
</dbReference>
<dbReference type="InterPro" id="IPR036412">
    <property type="entry name" value="HAD-like_sf"/>
</dbReference>
<dbReference type="Pfam" id="PF08282">
    <property type="entry name" value="Hydrolase_3"/>
    <property type="match status" value="1"/>
</dbReference>
<comment type="caution">
    <text evidence="13">The sequence shown here is derived from an EMBL/GenBank/DDBJ whole genome shotgun (WGS) entry which is preliminary data.</text>
</comment>
<keyword evidence="10 11" id="KW-0472">Membrane</keyword>
<dbReference type="Proteomes" id="UP001185092">
    <property type="component" value="Unassembled WGS sequence"/>
</dbReference>
<keyword evidence="7" id="KW-0067">ATP-binding</keyword>
<dbReference type="InterPro" id="IPR023299">
    <property type="entry name" value="ATPase_P-typ_cyto_dom_N"/>
</dbReference>
<feature type="domain" description="Cation-transporting P-type ATPase N-terminal" evidence="12">
    <location>
        <begin position="14"/>
        <end position="88"/>
    </location>
</feature>
<dbReference type="PANTHER" id="PTHR43294:SF20">
    <property type="entry name" value="P-TYPE ATPASE"/>
    <property type="match status" value="1"/>
</dbReference>
<dbReference type="InterPro" id="IPR001757">
    <property type="entry name" value="P_typ_ATPase"/>
</dbReference>
<dbReference type="SFLD" id="SFLDF00027">
    <property type="entry name" value="p-type_atpase"/>
    <property type="match status" value="1"/>
</dbReference>
<dbReference type="Pfam" id="PF00690">
    <property type="entry name" value="Cation_ATPase_N"/>
    <property type="match status" value="1"/>
</dbReference>
<comment type="similarity">
    <text evidence="2">Belongs to the cation transport ATPase (P-type) (TC 3.A.3) family. Type IIA subfamily.</text>
</comment>
<keyword evidence="4 11" id="KW-0812">Transmembrane</keyword>
<keyword evidence="9 11" id="KW-1133">Transmembrane helix</keyword>
<dbReference type="GO" id="GO:0005524">
    <property type="term" value="F:ATP binding"/>
    <property type="evidence" value="ECO:0007669"/>
    <property type="project" value="UniProtKB-KW"/>
</dbReference>
<dbReference type="SUPFAM" id="SSF81660">
    <property type="entry name" value="Metal cation-transporting ATPase, ATP-binding domain N"/>
    <property type="match status" value="1"/>
</dbReference>
<keyword evidence="8" id="KW-1278">Translocase</keyword>
<dbReference type="Pfam" id="PF00122">
    <property type="entry name" value="E1-E2_ATPase"/>
    <property type="match status" value="1"/>
</dbReference>
<dbReference type="InterPro" id="IPR018303">
    <property type="entry name" value="ATPase_P-typ_P_site"/>
</dbReference>
<organism evidence="13 14">
    <name type="scientific">Aureibacter tunicatorum</name>
    <dbReference type="NCBI Taxonomy" id="866807"/>
    <lineage>
        <taxon>Bacteria</taxon>
        <taxon>Pseudomonadati</taxon>
        <taxon>Bacteroidota</taxon>
        <taxon>Cytophagia</taxon>
        <taxon>Cytophagales</taxon>
        <taxon>Persicobacteraceae</taxon>
        <taxon>Aureibacter</taxon>
    </lineage>
</organism>
<feature type="transmembrane region" description="Helical" evidence="11">
    <location>
        <begin position="774"/>
        <end position="793"/>
    </location>
</feature>
<keyword evidence="14" id="KW-1185">Reference proteome</keyword>